<dbReference type="InterPro" id="IPR013783">
    <property type="entry name" value="Ig-like_fold"/>
</dbReference>
<evidence type="ECO:0000256" key="3">
    <source>
        <dbReference type="SAM" id="Phobius"/>
    </source>
</evidence>
<dbReference type="GO" id="GO:0009897">
    <property type="term" value="C:external side of plasma membrane"/>
    <property type="evidence" value="ECO:0007669"/>
    <property type="project" value="TreeGrafter"/>
</dbReference>
<feature type="chain" id="PRO_5033983754" evidence="4">
    <location>
        <begin position="30"/>
        <end position="263"/>
    </location>
</feature>
<dbReference type="InterPro" id="IPR007110">
    <property type="entry name" value="Ig-like_dom"/>
</dbReference>
<evidence type="ECO:0000313" key="7">
    <source>
        <dbReference type="Proteomes" id="UP000694544"/>
    </source>
</evidence>
<dbReference type="Pfam" id="PF13927">
    <property type="entry name" value="Ig_3"/>
    <property type="match status" value="1"/>
</dbReference>
<keyword evidence="3" id="KW-1133">Transmembrane helix</keyword>
<reference evidence="6" key="2">
    <citation type="submission" date="2025-09" db="UniProtKB">
        <authorList>
            <consortium name="Ensembl"/>
        </authorList>
    </citation>
    <scope>IDENTIFICATION</scope>
</reference>
<protein>
    <submittedName>
        <fullName evidence="6">Fc epsilon receptor Ia</fullName>
    </submittedName>
</protein>
<sequence>MEKMPTVPMGAPTLLWIALLLFSPDGMSAAIRKSKVFLNPPWRKIFRGDTVTLTCGTNSSSEDESPLWIHNGTSLTVTNSRLDIVKARMQDSGEYQCRIKGLAISEPVYLNVISDWLILQASAEVMVEGESLFLRCHSWRNLNAFKVIYYKDNKALKYWYENHNISITNVTEGDSGIYYCVARIQKLPYTSNKLRIIVKKQHTQSSYFWLQFLIPLLVAILFAVDTGLLISTQQQFMLLLKMKRTRKRNRFTDPQPKPEPPGN</sequence>
<dbReference type="InterPro" id="IPR050488">
    <property type="entry name" value="Ig_Fc_receptor"/>
</dbReference>
<dbReference type="GO" id="GO:0042092">
    <property type="term" value="P:type 2 immune response"/>
    <property type="evidence" value="ECO:0007669"/>
    <property type="project" value="Ensembl"/>
</dbReference>
<dbReference type="GO" id="GO:0043303">
    <property type="term" value="P:mast cell degranulation"/>
    <property type="evidence" value="ECO:0007669"/>
    <property type="project" value="Ensembl"/>
</dbReference>
<keyword evidence="2" id="KW-1015">Disulfide bond</keyword>
<feature type="domain" description="Ig-like" evidence="5">
    <location>
        <begin position="128"/>
        <end position="190"/>
    </location>
</feature>
<feature type="domain" description="Ig-like" evidence="5">
    <location>
        <begin position="24"/>
        <end position="114"/>
    </location>
</feature>
<evidence type="ECO:0000313" key="6">
    <source>
        <dbReference type="Ensembl" id="ENSMMSP00000023888.1"/>
    </source>
</evidence>
<dbReference type="GeneTree" id="ENSGT01050000244808"/>
<dbReference type="Ensembl" id="ENSMMST00000026420.1">
    <property type="protein sequence ID" value="ENSMMSP00000023888.1"/>
    <property type="gene ID" value="ENSMMSG00000017993.1"/>
</dbReference>
<dbReference type="PANTHER" id="PTHR11481:SF12">
    <property type="entry name" value="HIGH AFFINITY IMMUNOGLOBULIN EPSILON RECEPTOR SUBUNIT ALPHA"/>
    <property type="match status" value="1"/>
</dbReference>
<dbReference type="InterPro" id="IPR003598">
    <property type="entry name" value="Ig_sub2"/>
</dbReference>
<dbReference type="GO" id="GO:0016068">
    <property type="term" value="P:type I hypersensitivity"/>
    <property type="evidence" value="ECO:0007669"/>
    <property type="project" value="Ensembl"/>
</dbReference>
<reference evidence="6" key="1">
    <citation type="submission" date="2025-08" db="UniProtKB">
        <authorList>
            <consortium name="Ensembl"/>
        </authorList>
    </citation>
    <scope>IDENTIFICATION</scope>
</reference>
<gene>
    <name evidence="6" type="primary">FCER1A</name>
</gene>
<dbReference type="PROSITE" id="PS50835">
    <property type="entry name" value="IG_LIKE"/>
    <property type="match status" value="2"/>
</dbReference>
<dbReference type="InterPro" id="IPR003599">
    <property type="entry name" value="Ig_sub"/>
</dbReference>
<dbReference type="SUPFAM" id="SSF48726">
    <property type="entry name" value="Immunoglobulin"/>
    <property type="match status" value="2"/>
</dbReference>
<dbReference type="SMART" id="SM00409">
    <property type="entry name" value="IG"/>
    <property type="match status" value="2"/>
</dbReference>
<dbReference type="GO" id="GO:0043308">
    <property type="term" value="P:eosinophil degranulation"/>
    <property type="evidence" value="ECO:0007669"/>
    <property type="project" value="Ensembl"/>
</dbReference>
<accession>A0A8C6EAL9</accession>
<dbReference type="CDD" id="cd05753">
    <property type="entry name" value="Ig2_FcgammaR_like"/>
    <property type="match status" value="1"/>
</dbReference>
<dbReference type="PANTHER" id="PTHR11481">
    <property type="entry name" value="IMMUNOGLOBULIN FC RECEPTOR"/>
    <property type="match status" value="1"/>
</dbReference>
<keyword evidence="3" id="KW-0812">Transmembrane</keyword>
<dbReference type="GO" id="GO:0019863">
    <property type="term" value="F:IgE binding"/>
    <property type="evidence" value="ECO:0007669"/>
    <property type="project" value="Ensembl"/>
</dbReference>
<dbReference type="SMART" id="SM00408">
    <property type="entry name" value="IGc2"/>
    <property type="match status" value="2"/>
</dbReference>
<dbReference type="GO" id="GO:0019768">
    <property type="term" value="F:high-affinity IgE receptor activity"/>
    <property type="evidence" value="ECO:0007669"/>
    <property type="project" value="Ensembl"/>
</dbReference>
<keyword evidence="3" id="KW-0472">Membrane</keyword>
<keyword evidence="1 4" id="KW-0732">Signal</keyword>
<evidence type="ECO:0000256" key="2">
    <source>
        <dbReference type="ARBA" id="ARBA00023157"/>
    </source>
</evidence>
<dbReference type="AlphaFoldDB" id="A0A8C6EAL9"/>
<dbReference type="Proteomes" id="UP000694544">
    <property type="component" value="Unplaced"/>
</dbReference>
<evidence type="ECO:0000256" key="4">
    <source>
        <dbReference type="SAM" id="SignalP"/>
    </source>
</evidence>
<feature type="signal peptide" evidence="4">
    <location>
        <begin position="1"/>
        <end position="29"/>
    </location>
</feature>
<dbReference type="Gene3D" id="2.60.40.10">
    <property type="entry name" value="Immunoglobulins"/>
    <property type="match status" value="2"/>
</dbReference>
<name>A0A8C6EAL9_MOSMO</name>
<evidence type="ECO:0000259" key="5">
    <source>
        <dbReference type="PROSITE" id="PS50835"/>
    </source>
</evidence>
<dbReference type="Pfam" id="PF13895">
    <property type="entry name" value="Ig_2"/>
    <property type="match status" value="1"/>
</dbReference>
<dbReference type="InterPro" id="IPR036179">
    <property type="entry name" value="Ig-like_dom_sf"/>
</dbReference>
<proteinExistence type="predicted"/>
<keyword evidence="7" id="KW-1185">Reference proteome</keyword>
<feature type="transmembrane region" description="Helical" evidence="3">
    <location>
        <begin position="207"/>
        <end position="240"/>
    </location>
</feature>
<organism evidence="6 7">
    <name type="scientific">Moschus moschiferus</name>
    <name type="common">Siberian musk deer</name>
    <name type="synonym">Moschus sibiricus</name>
    <dbReference type="NCBI Taxonomy" id="68415"/>
    <lineage>
        <taxon>Eukaryota</taxon>
        <taxon>Metazoa</taxon>
        <taxon>Chordata</taxon>
        <taxon>Craniata</taxon>
        <taxon>Vertebrata</taxon>
        <taxon>Euteleostomi</taxon>
        <taxon>Mammalia</taxon>
        <taxon>Eutheria</taxon>
        <taxon>Laurasiatheria</taxon>
        <taxon>Artiodactyla</taxon>
        <taxon>Ruminantia</taxon>
        <taxon>Pecora</taxon>
        <taxon>Moschidae</taxon>
        <taxon>Moschus</taxon>
    </lineage>
</organism>
<dbReference type="FunFam" id="2.60.40.10:FF:000217">
    <property type="entry name" value="High affinity immunoglobulin gamma Fc receptor I"/>
    <property type="match status" value="1"/>
</dbReference>
<evidence type="ECO:0000256" key="1">
    <source>
        <dbReference type="ARBA" id="ARBA00022729"/>
    </source>
</evidence>